<evidence type="ECO:0000256" key="1">
    <source>
        <dbReference type="ARBA" id="ARBA00009003"/>
    </source>
</evidence>
<sequence>MLSETICLKDYLTILLPLVQYKKEVYVPLLQYKKEVYVPLVQYKKEARDMTPESCQGFTVHPPKDFYPIHWRKWALYFDEERSSHTMAKLKEATAIHVWNKFSVHKNVTVGSKQPYALIAQHFCPRVYSHAGPVF</sequence>
<dbReference type="InterPro" id="IPR051981">
    <property type="entry name" value="Glycosyltransf_32"/>
</dbReference>
<proteinExistence type="inferred from homology"/>
<comment type="similarity">
    <text evidence="1">Belongs to the glycosyltransferase 32 family.</text>
</comment>
<reference evidence="4" key="1">
    <citation type="submission" date="2020-11" db="EMBL/GenBank/DDBJ databases">
        <authorList>
            <person name="Tran Van P."/>
        </authorList>
    </citation>
    <scope>NUCLEOTIDE SEQUENCE</scope>
</reference>
<gene>
    <name evidence="4" type="ORF">TMSB3V08_LOCUS9412</name>
</gene>
<protein>
    <recommendedName>
        <fullName evidence="3">Alpha 1,4-glycosyltransferase domain-containing protein</fullName>
    </recommendedName>
</protein>
<accession>A0A7R9EEU7</accession>
<evidence type="ECO:0000313" key="4">
    <source>
        <dbReference type="EMBL" id="CAD7432708.1"/>
    </source>
</evidence>
<name>A0A7R9EEU7_9NEOP</name>
<dbReference type="EMBL" id="OB795812">
    <property type="protein sequence ID" value="CAD7432708.1"/>
    <property type="molecule type" value="Genomic_DNA"/>
</dbReference>
<dbReference type="PANTHER" id="PTHR12042:SF21">
    <property type="entry name" value="ALPHA1,4-GALACTOSYLTRANSFERASE 1-RELATED"/>
    <property type="match status" value="1"/>
</dbReference>
<dbReference type="InterPro" id="IPR007652">
    <property type="entry name" value="A1-4-GlycosylTfrase_dom"/>
</dbReference>
<dbReference type="GO" id="GO:0006688">
    <property type="term" value="P:glycosphingolipid biosynthetic process"/>
    <property type="evidence" value="ECO:0007669"/>
    <property type="project" value="TreeGrafter"/>
</dbReference>
<dbReference type="PANTHER" id="PTHR12042">
    <property type="entry name" value="LACTOSYLCERAMIDE 4-ALPHA-GALACTOSYLTRANSFERASE ALPHA- 1,4-GALACTOSYLTRANSFERASE"/>
    <property type="match status" value="1"/>
</dbReference>
<dbReference type="GO" id="GO:0016758">
    <property type="term" value="F:hexosyltransferase activity"/>
    <property type="evidence" value="ECO:0007669"/>
    <property type="project" value="TreeGrafter"/>
</dbReference>
<keyword evidence="2" id="KW-0808">Transferase</keyword>
<feature type="domain" description="Alpha 1,4-glycosyltransferase" evidence="3">
    <location>
        <begin position="45"/>
        <end position="131"/>
    </location>
</feature>
<evidence type="ECO:0000256" key="2">
    <source>
        <dbReference type="ARBA" id="ARBA00022679"/>
    </source>
</evidence>
<organism evidence="4">
    <name type="scientific">Timema monikensis</name>
    <dbReference type="NCBI Taxonomy" id="170555"/>
    <lineage>
        <taxon>Eukaryota</taxon>
        <taxon>Metazoa</taxon>
        <taxon>Ecdysozoa</taxon>
        <taxon>Arthropoda</taxon>
        <taxon>Hexapoda</taxon>
        <taxon>Insecta</taxon>
        <taxon>Pterygota</taxon>
        <taxon>Neoptera</taxon>
        <taxon>Polyneoptera</taxon>
        <taxon>Phasmatodea</taxon>
        <taxon>Timematodea</taxon>
        <taxon>Timematoidea</taxon>
        <taxon>Timematidae</taxon>
        <taxon>Timema</taxon>
    </lineage>
</organism>
<evidence type="ECO:0000259" key="3">
    <source>
        <dbReference type="Pfam" id="PF04572"/>
    </source>
</evidence>
<dbReference type="AlphaFoldDB" id="A0A7R9EEU7"/>
<dbReference type="Pfam" id="PF04572">
    <property type="entry name" value="Gb3_synth"/>
    <property type="match status" value="1"/>
</dbReference>
<dbReference type="GO" id="GO:0016020">
    <property type="term" value="C:membrane"/>
    <property type="evidence" value="ECO:0007669"/>
    <property type="project" value="GOC"/>
</dbReference>